<dbReference type="Gene3D" id="3.10.10.10">
    <property type="entry name" value="HIV Type 1 Reverse Transcriptase, subunit A, domain 1"/>
    <property type="match status" value="1"/>
</dbReference>
<evidence type="ECO:0000313" key="3">
    <source>
        <dbReference type="RefSeq" id="XP_026682581.1"/>
    </source>
</evidence>
<feature type="compositionally biased region" description="Polar residues" evidence="1">
    <location>
        <begin position="168"/>
        <end position="201"/>
    </location>
</feature>
<evidence type="ECO:0000313" key="2">
    <source>
        <dbReference type="Proteomes" id="UP000079169"/>
    </source>
</evidence>
<evidence type="ECO:0000313" key="4">
    <source>
        <dbReference type="RefSeq" id="XP_026682582.1"/>
    </source>
</evidence>
<reference evidence="3 4" key="1">
    <citation type="submission" date="2025-04" db="UniProtKB">
        <authorList>
            <consortium name="RefSeq"/>
        </authorList>
    </citation>
    <scope>IDENTIFICATION</scope>
</reference>
<dbReference type="GeneID" id="113469231"/>
<feature type="compositionally biased region" description="Polar residues" evidence="1">
    <location>
        <begin position="117"/>
        <end position="139"/>
    </location>
</feature>
<sequence length="268" mass="29595">MTIAINELLSKNIIYTSPESIRSGFLAPMFLRQKPNGSIRPIFKLKPLNQYIKLRRFRLINHYRIPGFLPRTCKRGPPKVSIIPFRRKDLFVEMPTLRTSFRSSSLQPVNELGGGASSKTRVAHTSLSRRFSDSGSVSPASRDPLSHGRTPPSTSWVASKHRKILLGSMSNKNLSRATVRHPQSTGKPSPHQSHTLTKFAQRPSEISSVVLTFVPESSRTAQLRGFRSVFGTPSSASSSDSGSHSIEELTQENSSNAPQAFPTSKSKA</sequence>
<protein>
    <submittedName>
        <fullName evidence="3">Uncharacterized protein LOC113469231 isoform X1</fullName>
    </submittedName>
    <submittedName>
        <fullName evidence="4">Uncharacterized protein LOC113469231 isoform X2</fullName>
    </submittedName>
</protein>
<dbReference type="KEGG" id="dci:113469231"/>
<dbReference type="PaxDb" id="121845-A0A3Q0J2D0"/>
<accession>A0A3Q0J2D0</accession>
<name>A0A3Q0J2D0_DIACI</name>
<feature type="region of interest" description="Disordered" evidence="1">
    <location>
        <begin position="103"/>
        <end position="201"/>
    </location>
</feature>
<feature type="compositionally biased region" description="Low complexity" evidence="1">
    <location>
        <begin position="234"/>
        <end position="244"/>
    </location>
</feature>
<proteinExistence type="predicted"/>
<dbReference type="AlphaFoldDB" id="A0A3Q0J2D0"/>
<evidence type="ECO:0000256" key="1">
    <source>
        <dbReference type="SAM" id="MobiDB-lite"/>
    </source>
</evidence>
<keyword evidence="2" id="KW-1185">Reference proteome</keyword>
<dbReference type="RefSeq" id="XP_026682582.1">
    <property type="nucleotide sequence ID" value="XM_026826781.1"/>
</dbReference>
<dbReference type="RefSeq" id="XP_026682581.1">
    <property type="nucleotide sequence ID" value="XM_026826780.1"/>
</dbReference>
<feature type="compositionally biased region" description="Polar residues" evidence="1">
    <location>
        <begin position="251"/>
        <end position="268"/>
    </location>
</feature>
<dbReference type="Proteomes" id="UP000079169">
    <property type="component" value="Unplaced"/>
</dbReference>
<feature type="region of interest" description="Disordered" evidence="1">
    <location>
        <begin position="225"/>
        <end position="268"/>
    </location>
</feature>
<organism evidence="2 3">
    <name type="scientific">Diaphorina citri</name>
    <name type="common">Asian citrus psyllid</name>
    <dbReference type="NCBI Taxonomy" id="121845"/>
    <lineage>
        <taxon>Eukaryota</taxon>
        <taxon>Metazoa</taxon>
        <taxon>Ecdysozoa</taxon>
        <taxon>Arthropoda</taxon>
        <taxon>Hexapoda</taxon>
        <taxon>Insecta</taxon>
        <taxon>Pterygota</taxon>
        <taxon>Neoptera</taxon>
        <taxon>Paraneoptera</taxon>
        <taxon>Hemiptera</taxon>
        <taxon>Sternorrhyncha</taxon>
        <taxon>Psylloidea</taxon>
        <taxon>Psyllidae</taxon>
        <taxon>Diaphorininae</taxon>
        <taxon>Diaphorina</taxon>
    </lineage>
</organism>
<gene>
    <name evidence="3 4" type="primary">LOC113469231</name>
</gene>